<feature type="compositionally biased region" description="Polar residues" evidence="1">
    <location>
        <begin position="47"/>
        <end position="58"/>
    </location>
</feature>
<organism evidence="2 3">
    <name type="scientific">Coregonus suidteri</name>
    <dbReference type="NCBI Taxonomy" id="861788"/>
    <lineage>
        <taxon>Eukaryota</taxon>
        <taxon>Metazoa</taxon>
        <taxon>Chordata</taxon>
        <taxon>Craniata</taxon>
        <taxon>Vertebrata</taxon>
        <taxon>Euteleostomi</taxon>
        <taxon>Actinopterygii</taxon>
        <taxon>Neopterygii</taxon>
        <taxon>Teleostei</taxon>
        <taxon>Protacanthopterygii</taxon>
        <taxon>Salmoniformes</taxon>
        <taxon>Salmonidae</taxon>
        <taxon>Coregoninae</taxon>
        <taxon>Coregonus</taxon>
    </lineage>
</organism>
<dbReference type="EMBL" id="JAGTTL010000009">
    <property type="protein sequence ID" value="KAK6317820.1"/>
    <property type="molecule type" value="Genomic_DNA"/>
</dbReference>
<feature type="region of interest" description="Disordered" evidence="1">
    <location>
        <begin position="38"/>
        <end position="61"/>
    </location>
</feature>
<name>A0AAN8LTB8_9TELE</name>
<gene>
    <name evidence="2" type="ORF">J4Q44_G00111110</name>
</gene>
<evidence type="ECO:0000256" key="1">
    <source>
        <dbReference type="SAM" id="MobiDB-lite"/>
    </source>
</evidence>
<comment type="caution">
    <text evidence="2">The sequence shown here is derived from an EMBL/GenBank/DDBJ whole genome shotgun (WGS) entry which is preliminary data.</text>
</comment>
<sequence length="103" mass="11793">MGGNSSSHVSYENEGDHVTFVKGIRLTDKVINRMREERQAQKMVHPRSQQNGPASTLLTEPVVPLSTPAPTVRTFWPPLWNQLQPQPLHLRSYQHLRLPLFSQ</sequence>
<dbReference type="AlphaFoldDB" id="A0AAN8LTB8"/>
<protein>
    <submittedName>
        <fullName evidence="2">Uncharacterized protein</fullName>
    </submittedName>
</protein>
<dbReference type="Proteomes" id="UP001356427">
    <property type="component" value="Unassembled WGS sequence"/>
</dbReference>
<reference evidence="2 3" key="1">
    <citation type="submission" date="2021-04" db="EMBL/GenBank/DDBJ databases">
        <authorList>
            <person name="De Guttry C."/>
            <person name="Zahm M."/>
            <person name="Klopp C."/>
            <person name="Cabau C."/>
            <person name="Louis A."/>
            <person name="Berthelot C."/>
            <person name="Parey E."/>
            <person name="Roest Crollius H."/>
            <person name="Montfort J."/>
            <person name="Robinson-Rechavi M."/>
            <person name="Bucao C."/>
            <person name="Bouchez O."/>
            <person name="Gislard M."/>
            <person name="Lluch J."/>
            <person name="Milhes M."/>
            <person name="Lampietro C."/>
            <person name="Lopez Roques C."/>
            <person name="Donnadieu C."/>
            <person name="Braasch I."/>
            <person name="Desvignes T."/>
            <person name="Postlethwait J."/>
            <person name="Bobe J."/>
            <person name="Wedekind C."/>
            <person name="Guiguen Y."/>
        </authorList>
    </citation>
    <scope>NUCLEOTIDE SEQUENCE [LARGE SCALE GENOMIC DNA]</scope>
    <source>
        <strain evidence="2">Cs_M1</strain>
        <tissue evidence="2">Blood</tissue>
    </source>
</reference>
<accession>A0AAN8LTB8</accession>
<evidence type="ECO:0000313" key="2">
    <source>
        <dbReference type="EMBL" id="KAK6317820.1"/>
    </source>
</evidence>
<keyword evidence="3" id="KW-1185">Reference proteome</keyword>
<proteinExistence type="predicted"/>
<evidence type="ECO:0000313" key="3">
    <source>
        <dbReference type="Proteomes" id="UP001356427"/>
    </source>
</evidence>